<comment type="caution">
    <text evidence="1">The sequence shown here is derived from an EMBL/GenBank/DDBJ whole genome shotgun (WGS) entry which is preliminary data.</text>
</comment>
<name>A0AA88AW35_FICCA</name>
<evidence type="ECO:0000313" key="1">
    <source>
        <dbReference type="EMBL" id="GMN49761.1"/>
    </source>
</evidence>
<evidence type="ECO:0000313" key="2">
    <source>
        <dbReference type="Proteomes" id="UP001187192"/>
    </source>
</evidence>
<organism evidence="1 2">
    <name type="scientific">Ficus carica</name>
    <name type="common">Common fig</name>
    <dbReference type="NCBI Taxonomy" id="3494"/>
    <lineage>
        <taxon>Eukaryota</taxon>
        <taxon>Viridiplantae</taxon>
        <taxon>Streptophyta</taxon>
        <taxon>Embryophyta</taxon>
        <taxon>Tracheophyta</taxon>
        <taxon>Spermatophyta</taxon>
        <taxon>Magnoliopsida</taxon>
        <taxon>eudicotyledons</taxon>
        <taxon>Gunneridae</taxon>
        <taxon>Pentapetalae</taxon>
        <taxon>rosids</taxon>
        <taxon>fabids</taxon>
        <taxon>Rosales</taxon>
        <taxon>Moraceae</taxon>
        <taxon>Ficeae</taxon>
        <taxon>Ficus</taxon>
    </lineage>
</organism>
<gene>
    <name evidence="1" type="ORF">TIFTF001_018920</name>
</gene>
<reference evidence="1" key="1">
    <citation type="submission" date="2023-07" db="EMBL/GenBank/DDBJ databases">
        <title>draft genome sequence of fig (Ficus carica).</title>
        <authorList>
            <person name="Takahashi T."/>
            <person name="Nishimura K."/>
        </authorList>
    </citation>
    <scope>NUCLEOTIDE SEQUENCE</scope>
</reference>
<accession>A0AA88AW35</accession>
<dbReference type="EMBL" id="BTGU01000032">
    <property type="protein sequence ID" value="GMN49761.1"/>
    <property type="molecule type" value="Genomic_DNA"/>
</dbReference>
<sequence>MTSFGAIDVWRDYISGEYMGFKRPC</sequence>
<protein>
    <submittedName>
        <fullName evidence="1">Uncharacterized protein</fullName>
    </submittedName>
</protein>
<dbReference type="Proteomes" id="UP001187192">
    <property type="component" value="Unassembled WGS sequence"/>
</dbReference>
<dbReference type="AlphaFoldDB" id="A0AA88AW35"/>
<keyword evidence="2" id="KW-1185">Reference proteome</keyword>
<proteinExistence type="predicted"/>